<evidence type="ECO:0000259" key="13">
    <source>
        <dbReference type="Pfam" id="PF00155"/>
    </source>
</evidence>
<keyword evidence="7" id="KW-0093">Biotin biosynthesis</keyword>
<dbReference type="Pfam" id="PF00155">
    <property type="entry name" value="Aminotran_1_2"/>
    <property type="match status" value="1"/>
</dbReference>
<dbReference type="Proteomes" id="UP001157134">
    <property type="component" value="Unassembled WGS sequence"/>
</dbReference>
<name>A0ABQ6HE98_9GAMM</name>
<dbReference type="RefSeq" id="WP_284299478.1">
    <property type="nucleotide sequence ID" value="NZ_BSSV01000006.1"/>
</dbReference>
<proteinExistence type="inferred from homology"/>
<dbReference type="Gene3D" id="3.90.1150.10">
    <property type="entry name" value="Aspartate Aminotransferase, domain 1"/>
    <property type="match status" value="1"/>
</dbReference>
<dbReference type="PANTHER" id="PTHR13693">
    <property type="entry name" value="CLASS II AMINOTRANSFERASE/8-AMINO-7-OXONONANOATE SYNTHASE"/>
    <property type="match status" value="1"/>
</dbReference>
<dbReference type="InterPro" id="IPR004839">
    <property type="entry name" value="Aminotransferase_I/II_large"/>
</dbReference>
<dbReference type="SUPFAM" id="SSF53383">
    <property type="entry name" value="PLP-dependent transferases"/>
    <property type="match status" value="1"/>
</dbReference>
<accession>A0ABQ6HE98</accession>
<comment type="similarity">
    <text evidence="3">Belongs to the class-II pyridoxal-phosphate-dependent aminotransferase family. BioF subfamily.</text>
</comment>
<comment type="caution">
    <text evidence="14">The sequence shown here is derived from an EMBL/GenBank/DDBJ whole genome shotgun (WGS) entry which is preliminary data.</text>
</comment>
<keyword evidence="15" id="KW-1185">Reference proteome</keyword>
<evidence type="ECO:0000256" key="5">
    <source>
        <dbReference type="ARBA" id="ARBA00013187"/>
    </source>
</evidence>
<keyword evidence="8 12" id="KW-0663">Pyridoxal phosphate</keyword>
<comment type="catalytic activity">
    <reaction evidence="11">
        <text>6-carboxyhexanoyl-[ACP] + L-alanine + H(+) = (8S)-8-amino-7-oxononanoate + holo-[ACP] + CO2</text>
        <dbReference type="Rhea" id="RHEA:42288"/>
        <dbReference type="Rhea" id="RHEA-COMP:9685"/>
        <dbReference type="Rhea" id="RHEA-COMP:9955"/>
        <dbReference type="ChEBI" id="CHEBI:15378"/>
        <dbReference type="ChEBI" id="CHEBI:16526"/>
        <dbReference type="ChEBI" id="CHEBI:57972"/>
        <dbReference type="ChEBI" id="CHEBI:64479"/>
        <dbReference type="ChEBI" id="CHEBI:78846"/>
        <dbReference type="ChEBI" id="CHEBI:149468"/>
        <dbReference type="EC" id="2.3.1.47"/>
    </reaction>
</comment>
<evidence type="ECO:0000256" key="8">
    <source>
        <dbReference type="ARBA" id="ARBA00022898"/>
    </source>
</evidence>
<gene>
    <name evidence="14" type="primary">bioF</name>
    <name evidence="14" type="ORF">tloyanaT_26950</name>
</gene>
<dbReference type="EMBL" id="BSSV01000006">
    <property type="protein sequence ID" value="GLX86442.1"/>
    <property type="molecule type" value="Genomic_DNA"/>
</dbReference>
<evidence type="ECO:0000313" key="15">
    <source>
        <dbReference type="Proteomes" id="UP001157134"/>
    </source>
</evidence>
<evidence type="ECO:0000256" key="3">
    <source>
        <dbReference type="ARBA" id="ARBA00010008"/>
    </source>
</evidence>
<feature type="domain" description="Aminotransferase class I/classII large" evidence="13">
    <location>
        <begin position="40"/>
        <end position="372"/>
    </location>
</feature>
<reference evidence="14 15" key="1">
    <citation type="submission" date="2023-03" db="EMBL/GenBank/DDBJ databases">
        <title>Thalassotalea loyana LMG 22536T draft genome sequence.</title>
        <authorList>
            <person name="Sawabe T."/>
        </authorList>
    </citation>
    <scope>NUCLEOTIDE SEQUENCE [LARGE SCALE GENOMIC DNA]</scope>
    <source>
        <strain evidence="14 15">LMG 22536</strain>
    </source>
</reference>
<evidence type="ECO:0000256" key="2">
    <source>
        <dbReference type="ARBA" id="ARBA00004746"/>
    </source>
</evidence>
<dbReference type="PANTHER" id="PTHR13693:SF100">
    <property type="entry name" value="8-AMINO-7-OXONONANOATE SYNTHASE"/>
    <property type="match status" value="1"/>
</dbReference>
<comment type="pathway">
    <text evidence="2">Cofactor biosynthesis; biotin biosynthesis.</text>
</comment>
<dbReference type="InterPro" id="IPR015424">
    <property type="entry name" value="PyrdxlP-dep_Trfase"/>
</dbReference>
<evidence type="ECO:0000256" key="12">
    <source>
        <dbReference type="RuleBase" id="RU003693"/>
    </source>
</evidence>
<dbReference type="InterPro" id="IPR015422">
    <property type="entry name" value="PyrdxlP-dep_Trfase_small"/>
</dbReference>
<dbReference type="PROSITE" id="PS00599">
    <property type="entry name" value="AA_TRANSFER_CLASS_2"/>
    <property type="match status" value="1"/>
</dbReference>
<organism evidence="14 15">
    <name type="scientific">Thalassotalea loyana</name>
    <dbReference type="NCBI Taxonomy" id="280483"/>
    <lineage>
        <taxon>Bacteria</taxon>
        <taxon>Pseudomonadati</taxon>
        <taxon>Pseudomonadota</taxon>
        <taxon>Gammaproteobacteria</taxon>
        <taxon>Alteromonadales</taxon>
        <taxon>Colwelliaceae</taxon>
        <taxon>Thalassotalea</taxon>
    </lineage>
</organism>
<evidence type="ECO:0000256" key="11">
    <source>
        <dbReference type="ARBA" id="ARBA00047715"/>
    </source>
</evidence>
<evidence type="ECO:0000256" key="9">
    <source>
        <dbReference type="ARBA" id="ARBA00032610"/>
    </source>
</evidence>
<keyword evidence="6" id="KW-0808">Transferase</keyword>
<evidence type="ECO:0000256" key="6">
    <source>
        <dbReference type="ARBA" id="ARBA00022679"/>
    </source>
</evidence>
<protein>
    <recommendedName>
        <fullName evidence="5">8-amino-7-oxononanoate synthase</fullName>
        <ecNumber evidence="5">2.3.1.47</ecNumber>
    </recommendedName>
    <alternativeName>
        <fullName evidence="9">7-keto-8-amino-pelargonic acid synthase</fullName>
    </alternativeName>
    <alternativeName>
        <fullName evidence="10">8-amino-7-ketopelargonate synthase</fullName>
    </alternativeName>
</protein>
<comment type="cofactor">
    <cofactor evidence="1 12">
        <name>pyridoxal 5'-phosphate</name>
        <dbReference type="ChEBI" id="CHEBI:597326"/>
    </cofactor>
</comment>
<dbReference type="InterPro" id="IPR050087">
    <property type="entry name" value="AON_synthase_class-II"/>
</dbReference>
<evidence type="ECO:0000256" key="7">
    <source>
        <dbReference type="ARBA" id="ARBA00022756"/>
    </source>
</evidence>
<evidence type="ECO:0000256" key="4">
    <source>
        <dbReference type="ARBA" id="ARBA00011738"/>
    </source>
</evidence>
<dbReference type="InterPro" id="IPR015421">
    <property type="entry name" value="PyrdxlP-dep_Trfase_major"/>
</dbReference>
<evidence type="ECO:0000313" key="14">
    <source>
        <dbReference type="EMBL" id="GLX86442.1"/>
    </source>
</evidence>
<dbReference type="Gene3D" id="3.40.640.10">
    <property type="entry name" value="Type I PLP-dependent aspartate aminotransferase-like (Major domain)"/>
    <property type="match status" value="1"/>
</dbReference>
<dbReference type="EC" id="2.3.1.47" evidence="5"/>
<sequence length="382" mass="42288">MTFSFVKDALAQRRQDNLLRRRNLIRTIEDQQIEVGGRRFLNFSSNDYLGLNNHPQINRALEEGAKRFGASSSSSSLVTGYGYAHQKLEETICQWLNKERCLLFSSGFSANLGSLQTIKNNGVSLFLDKLSHASLIDGARLSSKKDDIKVNRFKHNNVAHLRTLLQASSNDKLVVTESIFSMDGDISPLKEIANAAQQAHAKVFIDDAHGIGVLGEQGQGAASFIDTDITMGTFGKAIATQGAFVACDDSLFEYLINFSREYIYSTAISPATAWATIQSIELIKNEPWRREKIKDLSQVFKNELDSSISLLPTDGSIHAIVIGDEEKTLTVSKQLAEAGFWLTAIRPPTVPKGTSRLRVTICENHNVKDIIRLAKEINKALV</sequence>
<comment type="subunit">
    <text evidence="4">Homodimer.</text>
</comment>
<dbReference type="InterPro" id="IPR001917">
    <property type="entry name" value="Aminotrans_II_pyridoxalP_BS"/>
</dbReference>
<evidence type="ECO:0000256" key="10">
    <source>
        <dbReference type="ARBA" id="ARBA00033381"/>
    </source>
</evidence>
<evidence type="ECO:0000256" key="1">
    <source>
        <dbReference type="ARBA" id="ARBA00001933"/>
    </source>
</evidence>